<evidence type="ECO:0000256" key="2">
    <source>
        <dbReference type="SAM" id="Phobius"/>
    </source>
</evidence>
<evidence type="ECO:0000313" key="4">
    <source>
        <dbReference type="Proteomes" id="UP000572007"/>
    </source>
</evidence>
<keyword evidence="2" id="KW-0812">Transmembrane</keyword>
<gene>
    <name evidence="3" type="ORF">HGA10_13450</name>
</gene>
<feature type="region of interest" description="Disordered" evidence="1">
    <location>
        <begin position="107"/>
        <end position="141"/>
    </location>
</feature>
<dbReference type="AlphaFoldDB" id="A0A846W641"/>
<keyword evidence="2" id="KW-0472">Membrane</keyword>
<dbReference type="Proteomes" id="UP000572007">
    <property type="component" value="Unassembled WGS sequence"/>
</dbReference>
<feature type="compositionally biased region" description="Pro residues" evidence="1">
    <location>
        <begin position="122"/>
        <end position="138"/>
    </location>
</feature>
<keyword evidence="4" id="KW-1185">Reference proteome</keyword>
<proteinExistence type="predicted"/>
<dbReference type="EMBL" id="JAAXOM010000003">
    <property type="protein sequence ID" value="NKX88313.1"/>
    <property type="molecule type" value="Genomic_DNA"/>
</dbReference>
<comment type="caution">
    <text evidence="3">The sequence shown here is derived from an EMBL/GenBank/DDBJ whole genome shotgun (WGS) entry which is preliminary data.</text>
</comment>
<keyword evidence="2" id="KW-1133">Transmembrane helix</keyword>
<accession>A0A846W641</accession>
<name>A0A846W641_9NOCA</name>
<sequence>MQWVGRIGWVVGLLAGAFGVLLGSVGYFTGIGNGSPFEITLAVVFFGSGCALAGVSIWQLVIGDRHKRRGYPRQTWHTPLAGIPYAGGSGSAQVVPGHSHVGPVASGPSYFGSPPAGHAPDAQPPVGPEPPVTPPKPLPHAAYTPPSAPIAATVAQTPEWVTSTRSIHHWLPTGIPYASAPTSVLGSPVDLDRDSAATIPVRVRDAVRELIAIEGPIERGRLVTLVAQRFGVPKPSEKQQICVLGQVPEELVRATPLGVFVWPSNVDPGTWRGFRFTPPGTTRPIETICGEEIANAITHVAQHNRPTFDDLVWSTLTQFAHERTGIAEDRIEAALTLSTRRGRLTTDPDGRYRPLI</sequence>
<dbReference type="RefSeq" id="WP_067637401.1">
    <property type="nucleotide sequence ID" value="NZ_JAAXOM010000003.1"/>
</dbReference>
<feature type="transmembrane region" description="Helical" evidence="2">
    <location>
        <begin position="39"/>
        <end position="61"/>
    </location>
</feature>
<feature type="transmembrane region" description="Helical" evidence="2">
    <location>
        <begin position="7"/>
        <end position="27"/>
    </location>
</feature>
<organism evidence="3 4">
    <name type="scientific">Nocardia coubleae</name>
    <dbReference type="NCBI Taxonomy" id="356147"/>
    <lineage>
        <taxon>Bacteria</taxon>
        <taxon>Bacillati</taxon>
        <taxon>Actinomycetota</taxon>
        <taxon>Actinomycetes</taxon>
        <taxon>Mycobacteriales</taxon>
        <taxon>Nocardiaceae</taxon>
        <taxon>Nocardia</taxon>
    </lineage>
</organism>
<evidence type="ECO:0008006" key="5">
    <source>
        <dbReference type="Google" id="ProtNLM"/>
    </source>
</evidence>
<protein>
    <recommendedName>
        <fullName evidence="5">DUF3320 domain-containing protein</fullName>
    </recommendedName>
</protein>
<evidence type="ECO:0000313" key="3">
    <source>
        <dbReference type="EMBL" id="NKX88313.1"/>
    </source>
</evidence>
<reference evidence="3 4" key="1">
    <citation type="submission" date="2020-04" db="EMBL/GenBank/DDBJ databases">
        <title>MicrobeNet Type strains.</title>
        <authorList>
            <person name="Nicholson A.C."/>
        </authorList>
    </citation>
    <scope>NUCLEOTIDE SEQUENCE [LARGE SCALE GENOMIC DNA]</scope>
    <source>
        <strain evidence="3 4">DSM 44960</strain>
    </source>
</reference>
<evidence type="ECO:0000256" key="1">
    <source>
        <dbReference type="SAM" id="MobiDB-lite"/>
    </source>
</evidence>